<feature type="compositionally biased region" description="Polar residues" evidence="10">
    <location>
        <begin position="210"/>
        <end position="223"/>
    </location>
</feature>
<comment type="subcellular location">
    <subcellularLocation>
        <location evidence="1">Nucleus</location>
    </subcellularLocation>
</comment>
<dbReference type="GO" id="GO:0000978">
    <property type="term" value="F:RNA polymerase II cis-regulatory region sequence-specific DNA binding"/>
    <property type="evidence" value="ECO:0007669"/>
    <property type="project" value="TreeGrafter"/>
</dbReference>
<dbReference type="AlphaFoldDB" id="A0A8X7NGY1"/>
<keyword evidence="8" id="KW-0539">Nucleus</keyword>
<dbReference type="EMBL" id="JABWAB010000014">
    <property type="protein sequence ID" value="KAF6042628.1"/>
    <property type="molecule type" value="Genomic_DNA"/>
</dbReference>
<feature type="compositionally biased region" description="Low complexity" evidence="10">
    <location>
        <begin position="304"/>
        <end position="325"/>
    </location>
</feature>
<dbReference type="CDD" id="cd00202">
    <property type="entry name" value="ZnF_GATA"/>
    <property type="match status" value="2"/>
</dbReference>
<feature type="domain" description="GATA-type" evidence="11">
    <location>
        <begin position="228"/>
        <end position="281"/>
    </location>
</feature>
<feature type="compositionally biased region" description="Low complexity" evidence="10">
    <location>
        <begin position="517"/>
        <end position="528"/>
    </location>
</feature>
<keyword evidence="4 9" id="KW-0863">Zinc-finger</keyword>
<dbReference type="Proteomes" id="UP000590412">
    <property type="component" value="Unassembled WGS sequence"/>
</dbReference>
<feature type="domain" description="GATA-type" evidence="11">
    <location>
        <begin position="58"/>
        <end position="114"/>
    </location>
</feature>
<reference evidence="12" key="1">
    <citation type="submission" date="2020-03" db="EMBL/GenBank/DDBJ databases">
        <title>FDA dAtabase for Regulatory Grade micrObial Sequences (FDA-ARGOS): Supporting development and validation of Infectious Disease Dx tests.</title>
        <authorList>
            <person name="Campos J."/>
            <person name="Goldberg B."/>
            <person name="Tallon L."/>
            <person name="Sadzewicz L."/>
            <person name="Vavikolanu K."/>
            <person name="Mehta A."/>
            <person name="Aluvathingal J."/>
            <person name="Nadendla S."/>
            <person name="Nandy P."/>
            <person name="Geyer C."/>
            <person name="Yan Y."/>
            <person name="Sichtig H."/>
        </authorList>
    </citation>
    <scope>NUCLEOTIDE SEQUENCE [LARGE SCALE GENOMIC DNA]</scope>
    <source>
        <strain evidence="12">FDAARGOS_652</strain>
    </source>
</reference>
<feature type="compositionally biased region" description="Basic and acidic residues" evidence="10">
    <location>
        <begin position="157"/>
        <end position="185"/>
    </location>
</feature>
<dbReference type="GO" id="GO:0000981">
    <property type="term" value="F:DNA-binding transcription factor activity, RNA polymerase II-specific"/>
    <property type="evidence" value="ECO:0007669"/>
    <property type="project" value="TreeGrafter"/>
</dbReference>
<feature type="region of interest" description="Disordered" evidence="10">
    <location>
        <begin position="344"/>
        <end position="418"/>
    </location>
</feature>
<feature type="region of interest" description="Disordered" evidence="10">
    <location>
        <begin position="272"/>
        <end position="331"/>
    </location>
</feature>
<dbReference type="GO" id="GO:0000122">
    <property type="term" value="P:negative regulation of transcription by RNA polymerase II"/>
    <property type="evidence" value="ECO:0007669"/>
    <property type="project" value="TreeGrafter"/>
</dbReference>
<dbReference type="SUPFAM" id="SSF57716">
    <property type="entry name" value="Glucocorticoid receptor-like (DNA-binding domain)"/>
    <property type="match status" value="2"/>
</dbReference>
<evidence type="ECO:0000256" key="7">
    <source>
        <dbReference type="ARBA" id="ARBA00023163"/>
    </source>
</evidence>
<dbReference type="InterPro" id="IPR013088">
    <property type="entry name" value="Znf_NHR/GATA"/>
</dbReference>
<evidence type="ECO:0000313" key="13">
    <source>
        <dbReference type="Proteomes" id="UP000590412"/>
    </source>
</evidence>
<feature type="compositionally biased region" description="Low complexity" evidence="10">
    <location>
        <begin position="34"/>
        <end position="54"/>
    </location>
</feature>
<evidence type="ECO:0000256" key="3">
    <source>
        <dbReference type="ARBA" id="ARBA00022737"/>
    </source>
</evidence>
<evidence type="ECO:0000313" key="12">
    <source>
        <dbReference type="EMBL" id="KAF6042628.1"/>
    </source>
</evidence>
<feature type="region of interest" description="Disordered" evidence="10">
    <location>
        <begin position="438"/>
        <end position="459"/>
    </location>
</feature>
<feature type="region of interest" description="Disordered" evidence="10">
    <location>
        <begin position="152"/>
        <end position="226"/>
    </location>
</feature>
<dbReference type="GO" id="GO:0006879">
    <property type="term" value="P:intracellular iron ion homeostasis"/>
    <property type="evidence" value="ECO:0007669"/>
    <property type="project" value="UniProtKB-ARBA"/>
</dbReference>
<organism evidence="12 13">
    <name type="scientific">Candida parapsilosis</name>
    <name type="common">Yeast</name>
    <dbReference type="NCBI Taxonomy" id="5480"/>
    <lineage>
        <taxon>Eukaryota</taxon>
        <taxon>Fungi</taxon>
        <taxon>Dikarya</taxon>
        <taxon>Ascomycota</taxon>
        <taxon>Saccharomycotina</taxon>
        <taxon>Pichiomycetes</taxon>
        <taxon>Debaryomycetaceae</taxon>
        <taxon>Candida/Lodderomyces clade</taxon>
        <taxon>Candida</taxon>
    </lineage>
</organism>
<gene>
    <name evidence="12" type="ORF">FOB60_005827</name>
</gene>
<dbReference type="FunFam" id="3.30.50.10:FF:000039">
    <property type="entry name" value="Siderophore transcription factor SreA"/>
    <property type="match status" value="1"/>
</dbReference>
<accession>A0A8X7NGY1</accession>
<dbReference type="InterPro" id="IPR039355">
    <property type="entry name" value="Transcription_factor_GATA"/>
</dbReference>
<dbReference type="PRINTS" id="PR00619">
    <property type="entry name" value="GATAZNFINGER"/>
</dbReference>
<keyword evidence="7" id="KW-0804">Transcription</keyword>
<feature type="compositionally biased region" description="Basic and acidic residues" evidence="10">
    <location>
        <begin position="284"/>
        <end position="301"/>
    </location>
</feature>
<evidence type="ECO:0000256" key="2">
    <source>
        <dbReference type="ARBA" id="ARBA00022723"/>
    </source>
</evidence>
<dbReference type="GO" id="GO:0005634">
    <property type="term" value="C:nucleus"/>
    <property type="evidence" value="ECO:0007669"/>
    <property type="project" value="UniProtKB-SubCell"/>
</dbReference>
<feature type="region of interest" description="Disordered" evidence="10">
    <location>
        <begin position="503"/>
        <end position="642"/>
    </location>
</feature>
<dbReference type="InterPro" id="IPR000679">
    <property type="entry name" value="Znf_GATA"/>
</dbReference>
<feature type="compositionally biased region" description="Pro residues" evidence="10">
    <location>
        <begin position="447"/>
        <end position="459"/>
    </location>
</feature>
<keyword evidence="3" id="KW-0677">Repeat</keyword>
<feature type="compositionally biased region" description="Polar residues" evidence="10">
    <location>
        <begin position="188"/>
        <end position="199"/>
    </location>
</feature>
<dbReference type="PANTHER" id="PTHR10071:SF335">
    <property type="entry name" value="IRON-SENSING TRANSCRIPTIONAL REPRESSOR-RELATED"/>
    <property type="match status" value="1"/>
</dbReference>
<evidence type="ECO:0000256" key="1">
    <source>
        <dbReference type="ARBA" id="ARBA00004123"/>
    </source>
</evidence>
<feature type="region of interest" description="Disordered" evidence="10">
    <location>
        <begin position="1"/>
        <end position="66"/>
    </location>
</feature>
<evidence type="ECO:0000256" key="5">
    <source>
        <dbReference type="ARBA" id="ARBA00022833"/>
    </source>
</evidence>
<evidence type="ECO:0000256" key="9">
    <source>
        <dbReference type="PROSITE-ProRule" id="PRU00094"/>
    </source>
</evidence>
<evidence type="ECO:0000256" key="6">
    <source>
        <dbReference type="ARBA" id="ARBA00023015"/>
    </source>
</evidence>
<keyword evidence="2" id="KW-0479">Metal-binding</keyword>
<dbReference type="SMART" id="SM00401">
    <property type="entry name" value="ZnF_GATA"/>
    <property type="match status" value="2"/>
</dbReference>
<dbReference type="GO" id="GO:0045944">
    <property type="term" value="P:positive regulation of transcription by RNA polymerase II"/>
    <property type="evidence" value="ECO:0007669"/>
    <property type="project" value="TreeGrafter"/>
</dbReference>
<dbReference type="OrthoDB" id="515401at2759"/>
<dbReference type="Pfam" id="PF00320">
    <property type="entry name" value="GATA"/>
    <property type="match status" value="2"/>
</dbReference>
<dbReference type="GO" id="GO:0008270">
    <property type="term" value="F:zinc ion binding"/>
    <property type="evidence" value="ECO:0007669"/>
    <property type="project" value="UniProtKB-KW"/>
</dbReference>
<evidence type="ECO:0000256" key="4">
    <source>
        <dbReference type="ARBA" id="ARBA00022771"/>
    </source>
</evidence>
<comment type="caution">
    <text evidence="12">The sequence shown here is derived from an EMBL/GenBank/DDBJ whole genome shotgun (WGS) entry which is preliminary data.</text>
</comment>
<evidence type="ECO:0000259" key="11">
    <source>
        <dbReference type="PROSITE" id="PS50114"/>
    </source>
</evidence>
<dbReference type="Gene3D" id="3.30.50.10">
    <property type="entry name" value="Erythroid Transcription Factor GATA-1, subunit A"/>
    <property type="match status" value="2"/>
</dbReference>
<dbReference type="PANTHER" id="PTHR10071">
    <property type="entry name" value="TRANSCRIPTION FACTOR GATA FAMILY MEMBER"/>
    <property type="match status" value="1"/>
</dbReference>
<feature type="compositionally biased region" description="Polar residues" evidence="10">
    <location>
        <begin position="579"/>
        <end position="591"/>
    </location>
</feature>
<protein>
    <submittedName>
        <fullName evidence="12">GATA zinc finger family protein</fullName>
    </submittedName>
</protein>
<feature type="compositionally biased region" description="Basic and acidic residues" evidence="10">
    <location>
        <begin position="200"/>
        <end position="209"/>
    </location>
</feature>
<name>A0A8X7NGY1_CANPA</name>
<feature type="compositionally biased region" description="Low complexity" evidence="10">
    <location>
        <begin position="344"/>
        <end position="357"/>
    </location>
</feature>
<keyword evidence="5" id="KW-0862">Zinc</keyword>
<dbReference type="PROSITE" id="PS50114">
    <property type="entry name" value="GATA_ZN_FINGER_2"/>
    <property type="match status" value="2"/>
</dbReference>
<evidence type="ECO:0000256" key="8">
    <source>
        <dbReference type="ARBA" id="ARBA00023242"/>
    </source>
</evidence>
<sequence>MPIHEQQLIKTEPTQSPTPSNKTKSPETSFLNTQQPASPSPKASSSAQNQQTTSLPTPEDGQQCSNCGTTKTPLWRRAPDGTLICNACGLYLRSNHTHRPVNLKRPPNTIAISREELGSCKGDGRCNGTGGSAACRGCPAYNNRIVAKKQLLQSHSQSDKSPKIEDAILKPDMSAKEEDVTRRAGETNAPTKSSTNNNNYRDDIGKQDSEQSATSASAPSNTDSTDENSLAIACFNCDTTITPLWRRDDAGNTICNACGLFYRLHGSHRPIKMKRSTIKRRKRNVSDHKSKEESKDVKRSVSETSPRGTATSPTPASPATTTGTSIQVSPSLPKRHMPLALAVQSQAQVQTQVSNSATPPPPSSTSSFHNRPMSPSYSRLPPFSYSIPFQRASPLGQTSQGSTPPPPSTHQQFQSKQLPVSVVTTGAQMMPYSLYPRYSGNGRLPNGPGPLPGPPPPMPPMPPMPAQALALAPSPQVQAQAPAQSFHVQTQLQPMQMQLPLQVSPAPQPAMYHQTHQYQTVESQQPQQQVPPPTLPPIHRQPNASASSGCCSSCGASKRTPTPMAIDFTATYKKETSAPPGTSTLSNQNDSEGGGDTTADTTTTTTVGNTTGDASGTPSPSGRRGGTGQQKRALTIGGLLNE</sequence>
<proteinExistence type="predicted"/>
<evidence type="ECO:0000256" key="10">
    <source>
        <dbReference type="SAM" id="MobiDB-lite"/>
    </source>
</evidence>
<keyword evidence="6" id="KW-0805">Transcription regulation</keyword>
<feature type="compositionally biased region" description="Basic residues" evidence="10">
    <location>
        <begin position="272"/>
        <end position="283"/>
    </location>
</feature>
<feature type="compositionally biased region" description="Low complexity" evidence="10">
    <location>
        <begin position="597"/>
        <end position="622"/>
    </location>
</feature>
<dbReference type="PROSITE" id="PS00344">
    <property type="entry name" value="GATA_ZN_FINGER_1"/>
    <property type="match status" value="2"/>
</dbReference>
<dbReference type="FunFam" id="3.30.50.10:FF:000007">
    <property type="entry name" value="Nitrogen regulatory AreA, N-terminal"/>
    <property type="match status" value="1"/>
</dbReference>
<feature type="compositionally biased region" description="Polar residues" evidence="10">
    <location>
        <begin position="8"/>
        <end position="33"/>
    </location>
</feature>
<feature type="compositionally biased region" description="Low complexity" evidence="10">
    <location>
        <begin position="544"/>
        <end position="557"/>
    </location>
</feature>